<accession>A0A7R9K2E4</accession>
<reference evidence="2" key="1">
    <citation type="submission" date="2020-11" db="EMBL/GenBank/DDBJ databases">
        <authorList>
            <person name="Tran Van P."/>
        </authorList>
    </citation>
    <scope>NUCLEOTIDE SEQUENCE</scope>
</reference>
<name>A0A7R9K2E4_TIMGE</name>
<dbReference type="EMBL" id="OE842538">
    <property type="protein sequence ID" value="CAD7600505.1"/>
    <property type="molecule type" value="Genomic_DNA"/>
</dbReference>
<gene>
    <name evidence="2" type="ORF">TGEB3V08_LOCUS7644</name>
</gene>
<sequence length="282" mass="31392">MFNAYESIHILKESVKQPTVLGETRGGTVGGAPSSKLLVLPETYKYQNLKTKMFIYDYDVKPPSEPDSIVYSLSEPEFVTPDRTPEKTPERSDSEARESFQSPSSIATPELLAQPDFGYITRLATQAPRTIYKQRHPREMSNPDFATEFLNLQDTVASMEERFRNIADRFGQPNQAATTQDAGGASPSTAAIPGTLYAEMLPPAESWASLRTTATPQLAATEVQALRLALALKAKLMELQPGRDAHEARFLAVMMEHYPALLRFRYLQDKSSFTESTCSTSR</sequence>
<feature type="region of interest" description="Disordered" evidence="1">
    <location>
        <begin position="74"/>
        <end position="108"/>
    </location>
</feature>
<proteinExistence type="predicted"/>
<evidence type="ECO:0000256" key="1">
    <source>
        <dbReference type="SAM" id="MobiDB-lite"/>
    </source>
</evidence>
<organism evidence="2">
    <name type="scientific">Timema genevievae</name>
    <name type="common">Walking stick</name>
    <dbReference type="NCBI Taxonomy" id="629358"/>
    <lineage>
        <taxon>Eukaryota</taxon>
        <taxon>Metazoa</taxon>
        <taxon>Ecdysozoa</taxon>
        <taxon>Arthropoda</taxon>
        <taxon>Hexapoda</taxon>
        <taxon>Insecta</taxon>
        <taxon>Pterygota</taxon>
        <taxon>Neoptera</taxon>
        <taxon>Polyneoptera</taxon>
        <taxon>Phasmatodea</taxon>
        <taxon>Timematodea</taxon>
        <taxon>Timematoidea</taxon>
        <taxon>Timematidae</taxon>
        <taxon>Timema</taxon>
    </lineage>
</organism>
<feature type="compositionally biased region" description="Basic and acidic residues" evidence="1">
    <location>
        <begin position="83"/>
        <end position="98"/>
    </location>
</feature>
<protein>
    <submittedName>
        <fullName evidence="2">Uncharacterized protein</fullName>
    </submittedName>
</protein>
<evidence type="ECO:0000313" key="2">
    <source>
        <dbReference type="EMBL" id="CAD7600505.1"/>
    </source>
</evidence>
<dbReference type="AlphaFoldDB" id="A0A7R9K2E4"/>